<evidence type="ECO:0000256" key="1">
    <source>
        <dbReference type="SAM" id="Phobius"/>
    </source>
</evidence>
<protein>
    <submittedName>
        <fullName evidence="2">Uncharacterized protein</fullName>
    </submittedName>
</protein>
<keyword evidence="1" id="KW-1133">Transmembrane helix</keyword>
<dbReference type="AlphaFoldDB" id="A0A9W4KLP0"/>
<evidence type="ECO:0000313" key="3">
    <source>
        <dbReference type="Proteomes" id="UP000789326"/>
    </source>
</evidence>
<dbReference type="Proteomes" id="UP000789326">
    <property type="component" value="Unassembled WGS sequence"/>
</dbReference>
<evidence type="ECO:0000313" key="2">
    <source>
        <dbReference type="EMBL" id="CAH0137897.1"/>
    </source>
</evidence>
<gene>
    <name evidence="2" type="ORF">SRABI133_00396</name>
</gene>
<keyword evidence="1" id="KW-0472">Membrane</keyword>
<proteinExistence type="predicted"/>
<feature type="transmembrane region" description="Helical" evidence="1">
    <location>
        <begin position="7"/>
        <end position="28"/>
    </location>
</feature>
<accession>A0A9W4KLP0</accession>
<reference evidence="2" key="1">
    <citation type="submission" date="2021-11" db="EMBL/GenBank/DDBJ databases">
        <authorList>
            <person name="Bulgarelli D."/>
        </authorList>
    </citation>
    <scope>NUCLEOTIDE SEQUENCE</scope>
    <source>
        <strain evidence="2">Bi133</strain>
    </source>
</reference>
<comment type="caution">
    <text evidence="2">The sequence shown here is derived from an EMBL/GenBank/DDBJ whole genome shotgun (WGS) entry which is preliminary data.</text>
</comment>
<name>A0A9W4KLP0_9BACI</name>
<dbReference type="EMBL" id="CAKKMG010000003">
    <property type="protein sequence ID" value="CAH0137897.1"/>
    <property type="molecule type" value="Genomic_DNA"/>
</dbReference>
<keyword evidence="1" id="KW-0812">Transmembrane</keyword>
<organism evidence="2 3">
    <name type="scientific">Peribacillus simplex</name>
    <dbReference type="NCBI Taxonomy" id="1478"/>
    <lineage>
        <taxon>Bacteria</taxon>
        <taxon>Bacillati</taxon>
        <taxon>Bacillota</taxon>
        <taxon>Bacilli</taxon>
        <taxon>Bacillales</taxon>
        <taxon>Bacillaceae</taxon>
        <taxon>Peribacillus</taxon>
    </lineage>
</organism>
<sequence>MKNTYSLSYLPIISILLFSLYFAVYGAVQLDNH</sequence>